<feature type="chain" id="PRO_5015347076" evidence="1">
    <location>
        <begin position="21"/>
        <end position="278"/>
    </location>
</feature>
<dbReference type="RefSeq" id="WP_089819186.1">
    <property type="nucleotide sequence ID" value="NZ_FORQ01000001.1"/>
</dbReference>
<gene>
    <name evidence="3" type="ORF">SAMN05421638_1032</name>
</gene>
<dbReference type="EMBL" id="FORQ01000001">
    <property type="protein sequence ID" value="SFI76281.1"/>
    <property type="molecule type" value="Genomic_DNA"/>
</dbReference>
<keyword evidence="1" id="KW-0732">Signal</keyword>
<organism evidence="3 4">
    <name type="scientific">Kaistella treverensis</name>
    <dbReference type="NCBI Taxonomy" id="631455"/>
    <lineage>
        <taxon>Bacteria</taxon>
        <taxon>Pseudomonadati</taxon>
        <taxon>Bacteroidota</taxon>
        <taxon>Flavobacteriia</taxon>
        <taxon>Flavobacteriales</taxon>
        <taxon>Weeksellaceae</taxon>
        <taxon>Chryseobacterium group</taxon>
        <taxon>Kaistella</taxon>
    </lineage>
</organism>
<name>A0A1I3KUR3_9FLAO</name>
<protein>
    <submittedName>
        <fullName evidence="3">Dienelactone hydrolase</fullName>
    </submittedName>
</protein>
<evidence type="ECO:0000313" key="4">
    <source>
        <dbReference type="Proteomes" id="UP000242560"/>
    </source>
</evidence>
<feature type="domain" description="Dienelactone hydrolase" evidence="2">
    <location>
        <begin position="60"/>
        <end position="276"/>
    </location>
</feature>
<dbReference type="Gene3D" id="3.40.50.1820">
    <property type="entry name" value="alpha/beta hydrolase"/>
    <property type="match status" value="1"/>
</dbReference>
<dbReference type="PANTHER" id="PTHR22946:SF0">
    <property type="entry name" value="DIENELACTONE HYDROLASE DOMAIN-CONTAINING PROTEIN"/>
    <property type="match status" value="1"/>
</dbReference>
<dbReference type="Pfam" id="PF01738">
    <property type="entry name" value="DLH"/>
    <property type="match status" value="1"/>
</dbReference>
<dbReference type="AlphaFoldDB" id="A0A1I3KUR3"/>
<dbReference type="Proteomes" id="UP000242560">
    <property type="component" value="Unassembled WGS sequence"/>
</dbReference>
<reference evidence="4" key="1">
    <citation type="submission" date="2016-10" db="EMBL/GenBank/DDBJ databases">
        <authorList>
            <person name="Varghese N."/>
            <person name="Submissions S."/>
        </authorList>
    </citation>
    <scope>NUCLEOTIDE SEQUENCE [LARGE SCALE GENOMIC DNA]</scope>
    <source>
        <strain evidence="4">DSM 22251</strain>
    </source>
</reference>
<keyword evidence="3" id="KW-0378">Hydrolase</keyword>
<dbReference type="PROSITE" id="PS51257">
    <property type="entry name" value="PROKAR_LIPOPROTEIN"/>
    <property type="match status" value="1"/>
</dbReference>
<accession>A0A1I3KUR3</accession>
<dbReference type="PANTHER" id="PTHR22946">
    <property type="entry name" value="DIENELACTONE HYDROLASE DOMAIN-CONTAINING PROTEIN-RELATED"/>
    <property type="match status" value="1"/>
</dbReference>
<feature type="signal peptide" evidence="1">
    <location>
        <begin position="1"/>
        <end position="20"/>
    </location>
</feature>
<proteinExistence type="predicted"/>
<evidence type="ECO:0000313" key="3">
    <source>
        <dbReference type="EMBL" id="SFI76281.1"/>
    </source>
</evidence>
<dbReference type="SUPFAM" id="SSF53474">
    <property type="entry name" value="alpha/beta-Hydrolases"/>
    <property type="match status" value="1"/>
</dbReference>
<keyword evidence="4" id="KW-1185">Reference proteome</keyword>
<evidence type="ECO:0000256" key="1">
    <source>
        <dbReference type="SAM" id="SignalP"/>
    </source>
</evidence>
<dbReference type="InterPro" id="IPR050261">
    <property type="entry name" value="FrsA_esterase"/>
</dbReference>
<dbReference type="GO" id="GO:0016787">
    <property type="term" value="F:hydrolase activity"/>
    <property type="evidence" value="ECO:0007669"/>
    <property type="project" value="UniProtKB-KW"/>
</dbReference>
<dbReference type="InterPro" id="IPR029058">
    <property type="entry name" value="AB_hydrolase_fold"/>
</dbReference>
<sequence length="278" mass="31060">MKTPKILAVLALLISFASCTEKPLQTDNKAITSEQINGNIKTEELKTEINGVTHRSFAAYNPDLEGKLPVVFVLPEWWGLNDYIKNRVKQLAGLGYYAVGVDYYGDQKVVDTPEEAQKLSSHFYNIPIDARRMFDAAKHQVSLAEKSDYSKMAIIGYCFGGAQALNMARLSDDFKGVVSFHGNLETGIRAKNNKVKYLVMNGAADSMVSEKEIAAFKNEMDSAKIDYKFVNYPNALHAFTNPGATALGKKFNIPIAYNKDADEKSWNEMKVFLKNIFK</sequence>
<dbReference type="InterPro" id="IPR002925">
    <property type="entry name" value="Dienelactn_hydro"/>
</dbReference>
<evidence type="ECO:0000259" key="2">
    <source>
        <dbReference type="Pfam" id="PF01738"/>
    </source>
</evidence>